<evidence type="ECO:0008006" key="4">
    <source>
        <dbReference type="Google" id="ProtNLM"/>
    </source>
</evidence>
<comment type="caution">
    <text evidence="2">The sequence shown here is derived from an EMBL/GenBank/DDBJ whole genome shotgun (WGS) entry which is preliminary data.</text>
</comment>
<dbReference type="EMBL" id="JBCITM010000020">
    <property type="protein sequence ID" value="MEN1761741.1"/>
    <property type="molecule type" value="Genomic_DNA"/>
</dbReference>
<evidence type="ECO:0000313" key="2">
    <source>
        <dbReference type="EMBL" id="MEN1761741.1"/>
    </source>
</evidence>
<proteinExistence type="predicted"/>
<gene>
    <name evidence="2" type="ORF">AAIG11_14740</name>
</gene>
<dbReference type="Proteomes" id="UP001407405">
    <property type="component" value="Unassembled WGS sequence"/>
</dbReference>
<keyword evidence="1" id="KW-1133">Transmembrane helix</keyword>
<organism evidence="2 3">
    <name type="scientific">Anoxynatronum sibiricum</name>
    <dbReference type="NCBI Taxonomy" id="210623"/>
    <lineage>
        <taxon>Bacteria</taxon>
        <taxon>Bacillati</taxon>
        <taxon>Bacillota</taxon>
        <taxon>Clostridia</taxon>
        <taxon>Eubacteriales</taxon>
        <taxon>Clostridiaceae</taxon>
        <taxon>Anoxynatronum</taxon>
    </lineage>
</organism>
<dbReference type="RefSeq" id="WP_343187027.1">
    <property type="nucleotide sequence ID" value="NZ_JBCITM010000020.1"/>
</dbReference>
<accession>A0ABU9VZF3</accession>
<name>A0ABU9VZF3_9CLOT</name>
<sequence>MFYIVLAFIMASVMFGAVNKMFRIYYFGFGKIALLFSFFFVMSFVILMQIFGS</sequence>
<reference evidence="2 3" key="1">
    <citation type="submission" date="2024-04" db="EMBL/GenBank/DDBJ databases">
        <title>Genome sequencing and metabolic network reconstruction of aminoacids and betaine degradation by Anoxynatronum sibiricum.</title>
        <authorList>
            <person name="Detkova E.N."/>
            <person name="Boltjanskaja Y.V."/>
            <person name="Mardanov A.V."/>
            <person name="Kevbrin V."/>
        </authorList>
    </citation>
    <scope>NUCLEOTIDE SEQUENCE [LARGE SCALE GENOMIC DNA]</scope>
    <source>
        <strain evidence="2 3">Z-7981</strain>
    </source>
</reference>
<evidence type="ECO:0000256" key="1">
    <source>
        <dbReference type="SAM" id="Phobius"/>
    </source>
</evidence>
<protein>
    <recommendedName>
        <fullName evidence="4">NADH dehydrogenase subunit 5</fullName>
    </recommendedName>
</protein>
<keyword evidence="1" id="KW-0472">Membrane</keyword>
<feature type="transmembrane region" description="Helical" evidence="1">
    <location>
        <begin position="32"/>
        <end position="51"/>
    </location>
</feature>
<keyword evidence="1" id="KW-0812">Transmembrane</keyword>
<evidence type="ECO:0000313" key="3">
    <source>
        <dbReference type="Proteomes" id="UP001407405"/>
    </source>
</evidence>
<keyword evidence="3" id="KW-1185">Reference proteome</keyword>